<reference evidence="2 3" key="1">
    <citation type="journal article" date="2015" name="Genome Biol. Evol.">
        <title>The genome of winter moth (Operophtera brumata) provides a genomic perspective on sexual dimorphism and phenology.</title>
        <authorList>
            <person name="Derks M.F."/>
            <person name="Smit S."/>
            <person name="Salis L."/>
            <person name="Schijlen E."/>
            <person name="Bossers A."/>
            <person name="Mateman C."/>
            <person name="Pijl A.S."/>
            <person name="de Ridder D."/>
            <person name="Groenen M.A."/>
            <person name="Visser M.E."/>
            <person name="Megens H.J."/>
        </authorList>
    </citation>
    <scope>NUCLEOTIDE SEQUENCE [LARGE SCALE GENOMIC DNA]</scope>
    <source>
        <strain evidence="2">WM2013NL</strain>
        <tissue evidence="2">Head and thorax</tissue>
    </source>
</reference>
<feature type="region of interest" description="Disordered" evidence="1">
    <location>
        <begin position="1093"/>
        <end position="1120"/>
    </location>
</feature>
<protein>
    <submittedName>
        <fullName evidence="2">Adducin</fullName>
    </submittedName>
</protein>
<proteinExistence type="predicted"/>
<evidence type="ECO:0000313" key="2">
    <source>
        <dbReference type="EMBL" id="KOB74168.1"/>
    </source>
</evidence>
<dbReference type="Proteomes" id="UP000037510">
    <property type="component" value="Unassembled WGS sequence"/>
</dbReference>
<keyword evidence="3" id="KW-1185">Reference proteome</keyword>
<gene>
    <name evidence="2" type="ORF">OBRU01_09535</name>
</gene>
<sequence>MLIHVVSARLHAPLLTGTKEATADALTSSKRSLHDYTRNTNFDNIVKIYDSPDKANAKTHPKCKLSLSHRLGNGDHASSSSLSSIPSIEWDGRCKTDYNSRTRSLTRQRVSSLNKLYRTRSHSGFVNSYLKDPEPLHYHLPRCRSCGAVNSTYSLKEDLMLYTNKNKMPTSVFLSVDNIHQKCNEETEKVKVKETVLPVFKVPKVPEFVESQEFNEDNYLGDLNSFSSNNQTVIEKTDVIVTQHIVSDKEMKEDENSETYRAEYAQIENDENDNTLETNEGEYLSFTDDFEEAYESPVKDLVEKDIRDYSVPIDFYCDDYNKKNDSPQKSPFKSREGPLNVLEPILEESKSSYGDDSGILSQEKRDSVQLTTEKTLDDVLGAGVIAVQSSEDCEEVKVQEVNPIKQNEEMSNVIAQLNEENTCEIVNMHEVNTEQETNVMVPLVEGNSEMVLEALPENETAENHKIKCDKSEVDIANRDVKLLDNDSKCVQSKVERKSSIEYSVTSSTIETVSFNSTVEFEKYEVIVDLLTNLLNKIDYEDTGRGFFSLVENKHNTNNLLEDKIEAEIDEFENKDEPNDVKKGENAANILESDEHFSITKMIEEFEEQTVNLNETILTENSESGITESFKVAESLLYYIFDTVFVVENDMNKKRTNKTVVTVVDAEDIIYTSVSLWPESDENENFEMGINFEGEQTNFEDIQNYIALVEQPHSNDMYNDELEEEANPNDEAEFYLPDFNKKDYSTTNFVDKQTNETFEYFNEQIDDELLRHIEEDKTLNEDESKASSDNYKEIADVGFKEINYHCDDKLKRVKYEEETMLELGLEVTQNVVNVSADGDHPITENFVESELEMVLNNPVGSLDHHNSEYNKDDYSTTDDEECKELSQNSIEVADDIVYEIFNNVSQAVNVSMIYEETNTKMHVYDEKYGKETVVKKADFNEYFVETDDVNSTFIERDDKMNTAFVHDEYHNHASSPRKYSKVFDACDESPIRNPNTSFVGQDLSILYDKEETILGSPFIKQAAVISMSLTENTAGIKYWLSFDECVTENNDVTYRRSLKNTDDTIPSFYGVNFGNDEANDGKRHFNRKRSILINEIDNQKDTPGEGSNDENDTKNLTEMPKLTSPGSSYFYDTCESTLLDDSPQRKYEFDAQQRLYDFDCPQKKLLYEVQRKQDRLYMTWPPFEDTLFYRIISNFRLSESFDASELDRARIDSI</sequence>
<organism evidence="2 3">
    <name type="scientific">Operophtera brumata</name>
    <name type="common">Winter moth</name>
    <name type="synonym">Phalaena brumata</name>
    <dbReference type="NCBI Taxonomy" id="104452"/>
    <lineage>
        <taxon>Eukaryota</taxon>
        <taxon>Metazoa</taxon>
        <taxon>Ecdysozoa</taxon>
        <taxon>Arthropoda</taxon>
        <taxon>Hexapoda</taxon>
        <taxon>Insecta</taxon>
        <taxon>Pterygota</taxon>
        <taxon>Neoptera</taxon>
        <taxon>Endopterygota</taxon>
        <taxon>Lepidoptera</taxon>
        <taxon>Glossata</taxon>
        <taxon>Ditrysia</taxon>
        <taxon>Geometroidea</taxon>
        <taxon>Geometridae</taxon>
        <taxon>Larentiinae</taxon>
        <taxon>Operophtera</taxon>
    </lineage>
</organism>
<dbReference type="EMBL" id="JTDY01001332">
    <property type="protein sequence ID" value="KOB74168.1"/>
    <property type="molecule type" value="Genomic_DNA"/>
</dbReference>
<evidence type="ECO:0000256" key="1">
    <source>
        <dbReference type="SAM" id="MobiDB-lite"/>
    </source>
</evidence>
<accession>A0A0L7LF66</accession>
<feature type="region of interest" description="Disordered" evidence="1">
    <location>
        <begin position="320"/>
        <end position="339"/>
    </location>
</feature>
<comment type="caution">
    <text evidence="2">The sequence shown here is derived from an EMBL/GenBank/DDBJ whole genome shotgun (WGS) entry which is preliminary data.</text>
</comment>
<dbReference type="AlphaFoldDB" id="A0A0L7LF66"/>
<name>A0A0L7LF66_OPEBR</name>
<evidence type="ECO:0000313" key="3">
    <source>
        <dbReference type="Proteomes" id="UP000037510"/>
    </source>
</evidence>